<evidence type="ECO:0000313" key="3">
    <source>
        <dbReference type="Proteomes" id="UP000593932"/>
    </source>
</evidence>
<evidence type="ECO:0000313" key="2">
    <source>
        <dbReference type="EMBL" id="QOW23001.1"/>
    </source>
</evidence>
<protein>
    <submittedName>
        <fullName evidence="2">Uncharacterized protein</fullName>
    </submittedName>
</protein>
<gene>
    <name evidence="2" type="ORF">INQ42_05440</name>
</gene>
<dbReference type="Proteomes" id="UP000593932">
    <property type="component" value="Chromosome"/>
</dbReference>
<keyword evidence="3" id="KW-1185">Reference proteome</keyword>
<feature type="transmembrane region" description="Helical" evidence="1">
    <location>
        <begin position="29"/>
        <end position="49"/>
    </location>
</feature>
<evidence type="ECO:0000256" key="1">
    <source>
        <dbReference type="SAM" id="Phobius"/>
    </source>
</evidence>
<dbReference type="EMBL" id="CP063657">
    <property type="protein sequence ID" value="QOW23001.1"/>
    <property type="molecule type" value="Genomic_DNA"/>
</dbReference>
<sequence>MSAQVGAASSAAAESRGVMTGVVGFLESLIGLAMIGLVVSGIIALTLTWRTSNVEFLGAGELQVTQSTWWGIREEVKVFQASGVDGWTIKRDNGDRVPLRTQGILLRN</sequence>
<keyword evidence="1" id="KW-1133">Transmembrane helix</keyword>
<proteinExistence type="predicted"/>
<keyword evidence="1" id="KW-0812">Transmembrane</keyword>
<reference evidence="2 3" key="1">
    <citation type="submission" date="2020-10" db="EMBL/GenBank/DDBJ databases">
        <title>complete genome sequencing of Lysobacter sp. H23M41.</title>
        <authorList>
            <person name="Bae J.-W."/>
            <person name="Lee S.-Y."/>
        </authorList>
    </citation>
    <scope>NUCLEOTIDE SEQUENCE [LARGE SCALE GENOMIC DNA]</scope>
    <source>
        <strain evidence="2 3">H23M41</strain>
    </source>
</reference>
<organism evidence="2 3">
    <name type="scientific">Novilysobacter avium</name>
    <dbReference type="NCBI Taxonomy" id="2781023"/>
    <lineage>
        <taxon>Bacteria</taxon>
        <taxon>Pseudomonadati</taxon>
        <taxon>Pseudomonadota</taxon>
        <taxon>Gammaproteobacteria</taxon>
        <taxon>Lysobacterales</taxon>
        <taxon>Lysobacteraceae</taxon>
        <taxon>Novilysobacter</taxon>
    </lineage>
</organism>
<accession>A0A7S6UMI4</accession>
<keyword evidence="1" id="KW-0472">Membrane</keyword>
<name>A0A7S6UMI4_9GAMM</name>
<dbReference type="RefSeq" id="WP_194035479.1">
    <property type="nucleotide sequence ID" value="NZ_CP063657.1"/>
</dbReference>